<evidence type="ECO:0000313" key="1">
    <source>
        <dbReference type="EMBL" id="ESR23370.1"/>
    </source>
</evidence>
<dbReference type="OrthoDB" id="428094at2"/>
<dbReference type="AlphaFoldDB" id="V4RJE1"/>
<dbReference type="EMBL" id="AWXZ01000039">
    <property type="protein sequence ID" value="ESR23370.1"/>
    <property type="molecule type" value="Genomic_DNA"/>
</dbReference>
<proteinExistence type="predicted"/>
<dbReference type="Proteomes" id="UP000017819">
    <property type="component" value="Unassembled WGS sequence"/>
</dbReference>
<sequence length="78" mass="9066">MKVIFSNVARRGLKRMPVTDRVAIVSKLERFAADGTGDVIKLVGEPRFRLRHGVWRAVFELVDDVYVVRIAHRKDIYR</sequence>
<evidence type="ECO:0008006" key="3">
    <source>
        <dbReference type="Google" id="ProtNLM"/>
    </source>
</evidence>
<comment type="caution">
    <text evidence="1">The sequence shown here is derived from an EMBL/GenBank/DDBJ whole genome shotgun (WGS) entry which is preliminary data.</text>
</comment>
<organism evidence="1 2">
    <name type="scientific">Lutibaculum baratangense AMV1</name>
    <dbReference type="NCBI Taxonomy" id="631454"/>
    <lineage>
        <taxon>Bacteria</taxon>
        <taxon>Pseudomonadati</taxon>
        <taxon>Pseudomonadota</taxon>
        <taxon>Alphaproteobacteria</taxon>
        <taxon>Hyphomicrobiales</taxon>
        <taxon>Tepidamorphaceae</taxon>
        <taxon>Lutibaculum</taxon>
    </lineage>
</organism>
<dbReference type="STRING" id="631454.N177_3438"/>
<dbReference type="Gene3D" id="3.30.2310.20">
    <property type="entry name" value="RelE-like"/>
    <property type="match status" value="1"/>
</dbReference>
<protein>
    <recommendedName>
        <fullName evidence="3">RelE/StbE replicon stabilization toxin</fullName>
    </recommendedName>
</protein>
<keyword evidence="2" id="KW-1185">Reference proteome</keyword>
<dbReference type="SUPFAM" id="SSF143011">
    <property type="entry name" value="RelE-like"/>
    <property type="match status" value="1"/>
</dbReference>
<name>V4RJE1_9HYPH</name>
<dbReference type="RefSeq" id="WP_023433556.1">
    <property type="nucleotide sequence ID" value="NZ_AWXZ01000039.1"/>
</dbReference>
<evidence type="ECO:0000313" key="2">
    <source>
        <dbReference type="Proteomes" id="UP000017819"/>
    </source>
</evidence>
<dbReference type="InterPro" id="IPR035093">
    <property type="entry name" value="RelE/ParE_toxin_dom_sf"/>
</dbReference>
<gene>
    <name evidence="1" type="ORF">N177_3438</name>
</gene>
<accession>V4RJE1</accession>
<reference evidence="1 2" key="1">
    <citation type="journal article" date="2014" name="Genome Announc.">
        <title>Draft Genome Sequence of Lutibaculum baratangense Strain AMV1T, Isolated from a Mud Volcano in Andamans, India.</title>
        <authorList>
            <person name="Singh A."/>
            <person name="Sreenivas A."/>
            <person name="Sathyanarayana Reddy G."/>
            <person name="Pinnaka A.K."/>
            <person name="Shivaji S."/>
        </authorList>
    </citation>
    <scope>NUCLEOTIDE SEQUENCE [LARGE SCALE GENOMIC DNA]</scope>
    <source>
        <strain evidence="1 2">AMV1</strain>
    </source>
</reference>